<accession>A0ABQ2IXK4</accession>
<dbReference type="PANTHER" id="PTHR46663:SF3">
    <property type="entry name" value="SLL0267 PROTEIN"/>
    <property type="match status" value="1"/>
</dbReference>
<dbReference type="Pfam" id="PF00990">
    <property type="entry name" value="GGDEF"/>
    <property type="match status" value="1"/>
</dbReference>
<name>A0ABQ2IXK4_9DEIO</name>
<proteinExistence type="predicted"/>
<evidence type="ECO:0000313" key="3">
    <source>
        <dbReference type="Proteomes" id="UP000645517"/>
    </source>
</evidence>
<dbReference type="Gene3D" id="3.30.70.270">
    <property type="match status" value="1"/>
</dbReference>
<feature type="domain" description="GGDEF" evidence="1">
    <location>
        <begin position="1"/>
        <end position="89"/>
    </location>
</feature>
<comment type="caution">
    <text evidence="2">The sequence shown here is derived from an EMBL/GenBank/DDBJ whole genome shotgun (WGS) entry which is preliminary data.</text>
</comment>
<sequence>MPEQRAQLLAAAFRRAPIGMALLGTDGAFLDVNDALCDLDGQAAHVTLSLGAALYPQDGADPDELLKHVDAAMFRAKADGRNRHHFYSRALHGEIQR</sequence>
<dbReference type="RefSeq" id="WP_189054731.1">
    <property type="nucleotide sequence ID" value="NZ_BMOR01000003.1"/>
</dbReference>
<dbReference type="PROSITE" id="PS50887">
    <property type="entry name" value="GGDEF"/>
    <property type="match status" value="1"/>
</dbReference>
<dbReference type="InterPro" id="IPR029787">
    <property type="entry name" value="Nucleotide_cyclase"/>
</dbReference>
<evidence type="ECO:0000313" key="2">
    <source>
        <dbReference type="EMBL" id="GGN33041.1"/>
    </source>
</evidence>
<dbReference type="EMBL" id="BMOR01000003">
    <property type="protein sequence ID" value="GGN33041.1"/>
    <property type="molecule type" value="Genomic_DNA"/>
</dbReference>
<keyword evidence="3" id="KW-1185">Reference proteome</keyword>
<dbReference type="InterPro" id="IPR043128">
    <property type="entry name" value="Rev_trsase/Diguanyl_cyclase"/>
</dbReference>
<evidence type="ECO:0000259" key="1">
    <source>
        <dbReference type="PROSITE" id="PS50887"/>
    </source>
</evidence>
<protein>
    <recommendedName>
        <fullName evidence="1">GGDEF domain-containing protein</fullName>
    </recommendedName>
</protein>
<dbReference type="InterPro" id="IPR052163">
    <property type="entry name" value="DGC-Regulatory_Protein"/>
</dbReference>
<dbReference type="InterPro" id="IPR000160">
    <property type="entry name" value="GGDEF_dom"/>
</dbReference>
<reference evidence="3" key="1">
    <citation type="journal article" date="2019" name="Int. J. Syst. Evol. Microbiol.">
        <title>The Global Catalogue of Microorganisms (GCM) 10K type strain sequencing project: providing services to taxonomists for standard genome sequencing and annotation.</title>
        <authorList>
            <consortium name="The Broad Institute Genomics Platform"/>
            <consortium name="The Broad Institute Genome Sequencing Center for Infectious Disease"/>
            <person name="Wu L."/>
            <person name="Ma J."/>
        </authorList>
    </citation>
    <scope>NUCLEOTIDE SEQUENCE [LARGE SCALE GENOMIC DNA]</scope>
    <source>
        <strain evidence="3">JCM 16918</strain>
    </source>
</reference>
<gene>
    <name evidence="2" type="ORF">GCM10010842_10310</name>
</gene>
<dbReference type="Proteomes" id="UP000645517">
    <property type="component" value="Unassembled WGS sequence"/>
</dbReference>
<dbReference type="SUPFAM" id="SSF55073">
    <property type="entry name" value="Nucleotide cyclase"/>
    <property type="match status" value="1"/>
</dbReference>
<dbReference type="PANTHER" id="PTHR46663">
    <property type="entry name" value="DIGUANYLATE CYCLASE DGCT-RELATED"/>
    <property type="match status" value="1"/>
</dbReference>
<organism evidence="2 3">
    <name type="scientific">Deinococcus daejeonensis</name>
    <dbReference type="NCBI Taxonomy" id="1007098"/>
    <lineage>
        <taxon>Bacteria</taxon>
        <taxon>Thermotogati</taxon>
        <taxon>Deinococcota</taxon>
        <taxon>Deinococci</taxon>
        <taxon>Deinococcales</taxon>
        <taxon>Deinococcaceae</taxon>
        <taxon>Deinococcus</taxon>
    </lineage>
</organism>